<evidence type="ECO:0000313" key="8">
    <source>
        <dbReference type="EMBL" id="HEN16405.1"/>
    </source>
</evidence>
<keyword evidence="1" id="KW-0808">Transferase</keyword>
<feature type="domain" description="Protein kinase" evidence="7">
    <location>
        <begin position="281"/>
        <end position="567"/>
    </location>
</feature>
<accession>A0A7C2K0B4</accession>
<keyword evidence="6" id="KW-0472">Membrane</keyword>
<evidence type="ECO:0000256" key="2">
    <source>
        <dbReference type="ARBA" id="ARBA00022741"/>
    </source>
</evidence>
<keyword evidence="8" id="KW-0723">Serine/threonine-protein kinase</keyword>
<dbReference type="AlphaFoldDB" id="A0A7C2K0B4"/>
<dbReference type="SMART" id="SM00220">
    <property type="entry name" value="S_TKc"/>
    <property type="match status" value="1"/>
</dbReference>
<protein>
    <submittedName>
        <fullName evidence="8">Serine/threonine protein kinase</fullName>
    </submittedName>
</protein>
<dbReference type="PANTHER" id="PTHR43289:SF6">
    <property type="entry name" value="SERINE_THREONINE-PROTEIN KINASE NEKL-3"/>
    <property type="match status" value="1"/>
</dbReference>
<evidence type="ECO:0000256" key="6">
    <source>
        <dbReference type="SAM" id="Phobius"/>
    </source>
</evidence>
<gene>
    <name evidence="8" type="ORF">ENQ76_13160</name>
</gene>
<dbReference type="InterPro" id="IPR017441">
    <property type="entry name" value="Protein_kinase_ATP_BS"/>
</dbReference>
<dbReference type="Gene3D" id="3.30.200.20">
    <property type="entry name" value="Phosphorylase Kinase, domain 1"/>
    <property type="match status" value="1"/>
</dbReference>
<dbReference type="PANTHER" id="PTHR43289">
    <property type="entry name" value="MITOGEN-ACTIVATED PROTEIN KINASE KINASE KINASE 20-RELATED"/>
    <property type="match status" value="1"/>
</dbReference>
<evidence type="ECO:0000256" key="4">
    <source>
        <dbReference type="ARBA" id="ARBA00022840"/>
    </source>
</evidence>
<keyword evidence="3 8" id="KW-0418">Kinase</keyword>
<dbReference type="EMBL" id="DSOK01000364">
    <property type="protein sequence ID" value="HEN16405.1"/>
    <property type="molecule type" value="Genomic_DNA"/>
</dbReference>
<dbReference type="Pfam" id="PF00069">
    <property type="entry name" value="Pkinase"/>
    <property type="match status" value="1"/>
</dbReference>
<feature type="binding site" evidence="5">
    <location>
        <position position="310"/>
    </location>
    <ligand>
        <name>ATP</name>
        <dbReference type="ChEBI" id="CHEBI:30616"/>
    </ligand>
</feature>
<evidence type="ECO:0000256" key="1">
    <source>
        <dbReference type="ARBA" id="ARBA00022679"/>
    </source>
</evidence>
<keyword evidence="6" id="KW-1133">Transmembrane helix</keyword>
<dbReference type="CDD" id="cd14014">
    <property type="entry name" value="STKc_PknB_like"/>
    <property type="match status" value="1"/>
</dbReference>
<organism evidence="8">
    <name type="scientific">Schlesneria paludicola</name>
    <dbReference type="NCBI Taxonomy" id="360056"/>
    <lineage>
        <taxon>Bacteria</taxon>
        <taxon>Pseudomonadati</taxon>
        <taxon>Planctomycetota</taxon>
        <taxon>Planctomycetia</taxon>
        <taxon>Planctomycetales</taxon>
        <taxon>Planctomycetaceae</taxon>
        <taxon>Schlesneria</taxon>
    </lineage>
</organism>
<keyword evidence="2 5" id="KW-0547">Nucleotide-binding</keyword>
<keyword evidence="4 5" id="KW-0067">ATP-binding</keyword>
<feature type="transmembrane region" description="Helical" evidence="6">
    <location>
        <begin position="93"/>
        <end position="113"/>
    </location>
</feature>
<name>A0A7C2K0B4_9PLAN</name>
<dbReference type="InterPro" id="IPR011009">
    <property type="entry name" value="Kinase-like_dom_sf"/>
</dbReference>
<dbReference type="PROSITE" id="PS00107">
    <property type="entry name" value="PROTEIN_KINASE_ATP"/>
    <property type="match status" value="1"/>
</dbReference>
<dbReference type="Gene3D" id="1.10.510.10">
    <property type="entry name" value="Transferase(Phosphotransferase) domain 1"/>
    <property type="match status" value="1"/>
</dbReference>
<reference evidence="8" key="1">
    <citation type="journal article" date="2020" name="mSystems">
        <title>Genome- and Community-Level Interaction Insights into Carbon Utilization and Element Cycling Functions of Hydrothermarchaeota in Hydrothermal Sediment.</title>
        <authorList>
            <person name="Zhou Z."/>
            <person name="Liu Y."/>
            <person name="Xu W."/>
            <person name="Pan J."/>
            <person name="Luo Z.H."/>
            <person name="Li M."/>
        </authorList>
    </citation>
    <scope>NUCLEOTIDE SEQUENCE [LARGE SCALE GENOMIC DNA]</scope>
    <source>
        <strain evidence="8">SpSt-339</strain>
    </source>
</reference>
<feature type="transmembrane region" description="Helical" evidence="6">
    <location>
        <begin position="119"/>
        <end position="136"/>
    </location>
</feature>
<feature type="transmembrane region" description="Helical" evidence="6">
    <location>
        <begin position="180"/>
        <end position="199"/>
    </location>
</feature>
<evidence type="ECO:0000256" key="5">
    <source>
        <dbReference type="PROSITE-ProRule" id="PRU10141"/>
    </source>
</evidence>
<feature type="transmembrane region" description="Helical" evidence="6">
    <location>
        <begin position="248"/>
        <end position="268"/>
    </location>
</feature>
<dbReference type="GO" id="GO:0005524">
    <property type="term" value="F:ATP binding"/>
    <property type="evidence" value="ECO:0007669"/>
    <property type="project" value="UniProtKB-UniRule"/>
</dbReference>
<comment type="caution">
    <text evidence="8">The sequence shown here is derived from an EMBL/GenBank/DDBJ whole genome shotgun (WGS) entry which is preliminary data.</text>
</comment>
<sequence>MVTPVNSALVDQSWLEPTWVPSSNDQARTGEFPFDDLIDLGDSYIAPDPVLPPPHATRPVSATSAGTQTPVQIIEEHGMSQNQVALLRSRLTAAAWVLLSAMSLLFVWQVVSFEPSPPWLRSSLLVLMLGAVVLLTGRRVLSETQLRLIELAMFGVVGVQVTTTQVGWLTRAAAAQDAVALMWTFGVGTLAFAVVMLSYGMFMPNSWRRTAAMLVVPAMMPVVTVGMLRWSRPFIAEIIPPLLLWETAAIQCVVLAIAVYGTHIIATLRQEVRQAKRFGQYRLKGRIGQGGMGQVYLAEHRLLKRPCAIKLIRPNQVSDPQSLIRFEREVQTTARLSHWNTIEIYDYGRTEDGTFYYVMEYLPGLNLADLVRRFGPMCPARVIHFLKQTCAALEEAHMAGLIHRDLKPANIFASQRGGMYDVTKLLDFGLVVNDARSDLLLSNDVRRIGPFAGSPLYMAPEQGSSDSPLDARSDLYSLGATGYFLLTGRPPFEGTSPLRLMIAHAREPVTPPSHWNHAIPEDLERIILKCLEKSPSQRFGSAKQLREALNRCQDASGWTFESAHRWWHEQVNRDPLADEHPLPRDHDHSFAL</sequence>
<keyword evidence="6" id="KW-0812">Transmembrane</keyword>
<dbReference type="InterPro" id="IPR000719">
    <property type="entry name" value="Prot_kinase_dom"/>
</dbReference>
<dbReference type="PROSITE" id="PS50011">
    <property type="entry name" value="PROTEIN_KINASE_DOM"/>
    <property type="match status" value="1"/>
</dbReference>
<evidence type="ECO:0000256" key="3">
    <source>
        <dbReference type="ARBA" id="ARBA00022777"/>
    </source>
</evidence>
<feature type="transmembrane region" description="Helical" evidence="6">
    <location>
        <begin position="148"/>
        <end position="168"/>
    </location>
</feature>
<dbReference type="GO" id="GO:0004674">
    <property type="term" value="F:protein serine/threonine kinase activity"/>
    <property type="evidence" value="ECO:0007669"/>
    <property type="project" value="UniProtKB-KW"/>
</dbReference>
<dbReference type="SUPFAM" id="SSF56112">
    <property type="entry name" value="Protein kinase-like (PK-like)"/>
    <property type="match status" value="1"/>
</dbReference>
<feature type="transmembrane region" description="Helical" evidence="6">
    <location>
        <begin position="211"/>
        <end position="228"/>
    </location>
</feature>
<proteinExistence type="predicted"/>
<evidence type="ECO:0000259" key="7">
    <source>
        <dbReference type="PROSITE" id="PS50011"/>
    </source>
</evidence>